<dbReference type="EMBL" id="LSDD01000096">
    <property type="protein sequence ID" value="KXB64544.1"/>
    <property type="molecule type" value="Genomic_DNA"/>
</dbReference>
<protein>
    <submittedName>
        <fullName evidence="7">Precorrin-3B C(17)-methyltransferase</fullName>
    </submittedName>
</protein>
<dbReference type="STRING" id="157687.HMPREF3180_01371"/>
<dbReference type="InterPro" id="IPR014777">
    <property type="entry name" value="4pyrrole_Mease_sub1"/>
</dbReference>
<keyword evidence="3 7" id="KW-0489">Methyltransferase</keyword>
<accession>A0A134AA24</accession>
<gene>
    <name evidence="7" type="ORF">HMPREF3180_01371</name>
</gene>
<reference evidence="8" key="1">
    <citation type="submission" date="2016-01" db="EMBL/GenBank/DDBJ databases">
        <authorList>
            <person name="Mitreva M."/>
            <person name="Pepin K.H."/>
            <person name="Mihindukulasuriya K.A."/>
            <person name="Fulton R."/>
            <person name="Fronick C."/>
            <person name="O'Laughlin M."/>
            <person name="Miner T."/>
            <person name="Herter B."/>
            <person name="Rosa B.A."/>
            <person name="Cordes M."/>
            <person name="Tomlinson C."/>
            <person name="Wollam A."/>
            <person name="Palsikar V.B."/>
            <person name="Mardis E.R."/>
            <person name="Wilson R.K."/>
        </authorList>
    </citation>
    <scope>NUCLEOTIDE SEQUENCE [LARGE SCALE GENOMIC DNA]</scope>
    <source>
        <strain evidence="8">KA00185</strain>
    </source>
</reference>
<keyword evidence="4 7" id="KW-0808">Transferase</keyword>
<evidence type="ECO:0000256" key="5">
    <source>
        <dbReference type="ARBA" id="ARBA00022691"/>
    </source>
</evidence>
<comment type="pathway">
    <text evidence="1">Cofactor biosynthesis; adenosylcobalamin biosynthesis.</text>
</comment>
<dbReference type="Pfam" id="PF00590">
    <property type="entry name" value="TP_methylase"/>
    <property type="match status" value="1"/>
</dbReference>
<dbReference type="InterPro" id="IPR014776">
    <property type="entry name" value="4pyrrole_Mease_sub2"/>
</dbReference>
<keyword evidence="2" id="KW-0169">Cobalamin biosynthesis</keyword>
<evidence type="ECO:0000256" key="2">
    <source>
        <dbReference type="ARBA" id="ARBA00022573"/>
    </source>
</evidence>
<evidence type="ECO:0000256" key="4">
    <source>
        <dbReference type="ARBA" id="ARBA00022679"/>
    </source>
</evidence>
<evidence type="ECO:0000256" key="3">
    <source>
        <dbReference type="ARBA" id="ARBA00022603"/>
    </source>
</evidence>
<dbReference type="SUPFAM" id="SSF53790">
    <property type="entry name" value="Tetrapyrrole methylase"/>
    <property type="match status" value="1"/>
</dbReference>
<dbReference type="OrthoDB" id="9772960at2"/>
<dbReference type="RefSeq" id="WP_018499688.1">
    <property type="nucleotide sequence ID" value="NZ_AP019829.2"/>
</dbReference>
<evidence type="ECO:0000313" key="7">
    <source>
        <dbReference type="EMBL" id="KXB64544.1"/>
    </source>
</evidence>
<name>A0A134AA24_9FUSO</name>
<dbReference type="GeneID" id="84805070"/>
<feature type="domain" description="Tetrapyrrole methylase" evidence="6">
    <location>
        <begin position="6"/>
        <end position="211"/>
    </location>
</feature>
<dbReference type="PATRIC" id="fig|157687.3.peg.1367"/>
<dbReference type="AlphaFoldDB" id="A0A134AA24"/>
<dbReference type="InterPro" id="IPR035996">
    <property type="entry name" value="4pyrrol_Methylase_sf"/>
</dbReference>
<dbReference type="CDD" id="cd11646">
    <property type="entry name" value="Precorrin_3B_C17_MT"/>
    <property type="match status" value="1"/>
</dbReference>
<dbReference type="InterPro" id="IPR051810">
    <property type="entry name" value="Precorrin_MeTrfase"/>
</dbReference>
<evidence type="ECO:0000313" key="8">
    <source>
        <dbReference type="Proteomes" id="UP000070483"/>
    </source>
</evidence>
<keyword evidence="5" id="KW-0949">S-adenosyl-L-methionine</keyword>
<dbReference type="GO" id="GO:0008168">
    <property type="term" value="F:methyltransferase activity"/>
    <property type="evidence" value="ECO:0007669"/>
    <property type="project" value="UniProtKB-KW"/>
</dbReference>
<dbReference type="NCBIfam" id="TIGR01466">
    <property type="entry name" value="cobJ_cbiH"/>
    <property type="match status" value="1"/>
</dbReference>
<sequence length="249" mass="27739">MNKNGKIYVVGIGPGKKADMTFKAYKAMKNSDIIVGYKTYTDLVKEYFPNIEIKSSSMMKEVDRCIEVLKLAKDGKNVALISSGDAGVYGMAGIMYEVINENDDIEVEIIAGVTATNAAAAIVGAPIMHDYVTISLSNLLTDWKLIKKRLELAAQGDFIVSLYNPKSKGRTTQIAEAQQIMLKYKSKNTPVAIVRNAGRENEEYEITTLENMLNFEINMLTIVLIGNSNTYIKKGKMITPRGYEKKYDY</sequence>
<dbReference type="GO" id="GO:0032259">
    <property type="term" value="P:methylation"/>
    <property type="evidence" value="ECO:0007669"/>
    <property type="project" value="UniProtKB-KW"/>
</dbReference>
<dbReference type="UniPathway" id="UPA00148"/>
<dbReference type="Gene3D" id="3.40.1010.10">
    <property type="entry name" value="Cobalt-precorrin-4 Transmethylase, Domain 1"/>
    <property type="match status" value="1"/>
</dbReference>
<proteinExistence type="predicted"/>
<evidence type="ECO:0000256" key="1">
    <source>
        <dbReference type="ARBA" id="ARBA00004953"/>
    </source>
</evidence>
<keyword evidence="8" id="KW-1185">Reference proteome</keyword>
<dbReference type="PANTHER" id="PTHR47036:SF1">
    <property type="entry name" value="COBALT-FACTOR III C(17)-METHYLTRANSFERASE-RELATED"/>
    <property type="match status" value="1"/>
</dbReference>
<dbReference type="Proteomes" id="UP000070483">
    <property type="component" value="Unassembled WGS sequence"/>
</dbReference>
<dbReference type="Gene3D" id="3.30.950.10">
    <property type="entry name" value="Methyltransferase, Cobalt-precorrin-4 Transmethylase, Domain 2"/>
    <property type="match status" value="1"/>
</dbReference>
<organism evidence="7 8">
    <name type="scientific">Leptotrichia wadei</name>
    <dbReference type="NCBI Taxonomy" id="157687"/>
    <lineage>
        <taxon>Bacteria</taxon>
        <taxon>Fusobacteriati</taxon>
        <taxon>Fusobacteriota</taxon>
        <taxon>Fusobacteriia</taxon>
        <taxon>Fusobacteriales</taxon>
        <taxon>Leptotrichiaceae</taxon>
        <taxon>Leptotrichia</taxon>
    </lineage>
</organism>
<dbReference type="GO" id="GO:0009236">
    <property type="term" value="P:cobalamin biosynthetic process"/>
    <property type="evidence" value="ECO:0007669"/>
    <property type="project" value="UniProtKB-UniPathway"/>
</dbReference>
<evidence type="ECO:0000259" key="6">
    <source>
        <dbReference type="Pfam" id="PF00590"/>
    </source>
</evidence>
<dbReference type="PANTHER" id="PTHR47036">
    <property type="entry name" value="COBALT-FACTOR III C(17)-METHYLTRANSFERASE-RELATED"/>
    <property type="match status" value="1"/>
</dbReference>
<dbReference type="InterPro" id="IPR000878">
    <property type="entry name" value="4pyrrol_Mease"/>
</dbReference>
<dbReference type="InterPro" id="IPR006363">
    <property type="entry name" value="Cbl_synth_CobJ/CibH_dom"/>
</dbReference>
<comment type="caution">
    <text evidence="7">The sequence shown here is derived from an EMBL/GenBank/DDBJ whole genome shotgun (WGS) entry which is preliminary data.</text>
</comment>